<name>A0ABY7TCC1_9SPHI</name>
<sequence length="121" mass="14051">MQPEIVSLRTFIGSKDFAVSKAFYAELGFQEFPLSDNLSLLRFNELGFYLQDAYVEDWLNNTMLFIEVKNVEACFEWLTQLQLPQKYPGAKLHPIKRNDWGDECFVIDPAGALLHFGQFHK</sequence>
<evidence type="ECO:0000313" key="2">
    <source>
        <dbReference type="Proteomes" id="UP001216139"/>
    </source>
</evidence>
<reference evidence="1 2" key="1">
    <citation type="submission" date="2023-02" db="EMBL/GenBank/DDBJ databases">
        <title>Genome sequence of Mucilaginibacter jinjuensis strain KACC 16571.</title>
        <authorList>
            <person name="Kim S."/>
            <person name="Heo J."/>
            <person name="Kwon S.-W."/>
        </authorList>
    </citation>
    <scope>NUCLEOTIDE SEQUENCE [LARGE SCALE GENOMIC DNA]</scope>
    <source>
        <strain evidence="1 2">KACC 16571</strain>
    </source>
</reference>
<gene>
    <name evidence="1" type="ORF">PQO05_07200</name>
</gene>
<dbReference type="Gene3D" id="3.10.180.10">
    <property type="entry name" value="2,3-Dihydroxybiphenyl 1,2-Dioxygenase, domain 1"/>
    <property type="match status" value="1"/>
</dbReference>
<dbReference type="RefSeq" id="WP_273632027.1">
    <property type="nucleotide sequence ID" value="NZ_CP117167.1"/>
</dbReference>
<proteinExistence type="predicted"/>
<keyword evidence="2" id="KW-1185">Reference proteome</keyword>
<dbReference type="SUPFAM" id="SSF54593">
    <property type="entry name" value="Glyoxalase/Bleomycin resistance protein/Dihydroxybiphenyl dioxygenase"/>
    <property type="match status" value="1"/>
</dbReference>
<protein>
    <submittedName>
        <fullName evidence="1">Glyoxalase</fullName>
    </submittedName>
</protein>
<evidence type="ECO:0000313" key="1">
    <source>
        <dbReference type="EMBL" id="WCT13720.1"/>
    </source>
</evidence>
<accession>A0ABY7TCC1</accession>
<organism evidence="1 2">
    <name type="scientific">Mucilaginibacter jinjuensis</name>
    <dbReference type="NCBI Taxonomy" id="1176721"/>
    <lineage>
        <taxon>Bacteria</taxon>
        <taxon>Pseudomonadati</taxon>
        <taxon>Bacteroidota</taxon>
        <taxon>Sphingobacteriia</taxon>
        <taxon>Sphingobacteriales</taxon>
        <taxon>Sphingobacteriaceae</taxon>
        <taxon>Mucilaginibacter</taxon>
    </lineage>
</organism>
<dbReference type="InterPro" id="IPR029068">
    <property type="entry name" value="Glyas_Bleomycin-R_OHBP_Dase"/>
</dbReference>
<dbReference type="Proteomes" id="UP001216139">
    <property type="component" value="Chromosome"/>
</dbReference>
<dbReference type="EMBL" id="CP117167">
    <property type="protein sequence ID" value="WCT13720.1"/>
    <property type="molecule type" value="Genomic_DNA"/>
</dbReference>